<evidence type="ECO:0000256" key="3">
    <source>
        <dbReference type="ARBA" id="ARBA00022676"/>
    </source>
</evidence>
<comment type="subcellular location">
    <subcellularLocation>
        <location evidence="1">Cell membrane</location>
        <topology evidence="1">Multi-pass membrane protein</topology>
    </subcellularLocation>
</comment>
<name>A0ABW5LIA8_9FLAO</name>
<dbReference type="Proteomes" id="UP001597319">
    <property type="component" value="Unassembled WGS sequence"/>
</dbReference>
<evidence type="ECO:0000256" key="2">
    <source>
        <dbReference type="ARBA" id="ARBA00022475"/>
    </source>
</evidence>
<feature type="transmembrane region" description="Helical" evidence="8">
    <location>
        <begin position="264"/>
        <end position="286"/>
    </location>
</feature>
<evidence type="ECO:0000256" key="7">
    <source>
        <dbReference type="ARBA" id="ARBA00023136"/>
    </source>
</evidence>
<evidence type="ECO:0000313" key="11">
    <source>
        <dbReference type="Proteomes" id="UP001597319"/>
    </source>
</evidence>
<feature type="transmembrane region" description="Helical" evidence="8">
    <location>
        <begin position="6"/>
        <end position="26"/>
    </location>
</feature>
<dbReference type="EC" id="2.4.-.-" evidence="10"/>
<evidence type="ECO:0000256" key="1">
    <source>
        <dbReference type="ARBA" id="ARBA00004651"/>
    </source>
</evidence>
<sequence>MSNRKYLVFHTLVILLLLIIIADNLFSQGMFMDGSIYATISKNLSNNIGTFWYPHFTETIAPQFHGHPPLALGLQSIFFNIFGDSIFVERFYGLGIHMLVLLCIVAIWKEIGNDKSTSWVPILLWFSIYAVRWAVSNNVLENTMMLFVCLSIVFYLKSQKKHRYFFIILSGLVLSAGVLSKGLTCLYCWVFPFWIGVFKNDLKFKDIVRDTIVLVSVTILPILLLYLLSSEAADSLTKYVEIQIINSLNNEITVDSRFHIIKSFIVAIREPIIVFVSLLLFVRLFVSKIHFSRKQIRKSLPFLVVSFFGVFPIMISLKQSYIYIITVYPIFSIGLASMMEPSFLKMMEYVNTKKKLFNGILLASTCALILAIFQINKNFGAINSDINIVKDVQEIIKVVPVNSTISISPNLYNQWPLHGYFARYANISLDADIQKVHSYFLTQDDIVLNNISKKYDELELSLENYRLFRLKPK</sequence>
<feature type="transmembrane region" description="Helical" evidence="8">
    <location>
        <begin position="356"/>
        <end position="375"/>
    </location>
</feature>
<keyword evidence="11" id="KW-1185">Reference proteome</keyword>
<organism evidence="10 11">
    <name type="scientific">Aquimarina rubra</name>
    <dbReference type="NCBI Taxonomy" id="1920033"/>
    <lineage>
        <taxon>Bacteria</taxon>
        <taxon>Pseudomonadati</taxon>
        <taxon>Bacteroidota</taxon>
        <taxon>Flavobacteriia</taxon>
        <taxon>Flavobacteriales</taxon>
        <taxon>Flavobacteriaceae</taxon>
        <taxon>Aquimarina</taxon>
    </lineage>
</organism>
<comment type="caution">
    <text evidence="10">The sequence shown here is derived from an EMBL/GenBank/DDBJ whole genome shotgun (WGS) entry which is preliminary data.</text>
</comment>
<dbReference type="InterPro" id="IPR038731">
    <property type="entry name" value="RgtA/B/C-like"/>
</dbReference>
<dbReference type="Pfam" id="PF13231">
    <property type="entry name" value="PMT_2"/>
    <property type="match status" value="1"/>
</dbReference>
<evidence type="ECO:0000256" key="6">
    <source>
        <dbReference type="ARBA" id="ARBA00022989"/>
    </source>
</evidence>
<keyword evidence="6 8" id="KW-1133">Transmembrane helix</keyword>
<protein>
    <submittedName>
        <fullName evidence="10">ArnT family glycosyltransferase</fullName>
        <ecNumber evidence="10">2.4.-.-</ecNumber>
    </submittedName>
</protein>
<evidence type="ECO:0000259" key="9">
    <source>
        <dbReference type="Pfam" id="PF13231"/>
    </source>
</evidence>
<feature type="transmembrane region" description="Helical" evidence="8">
    <location>
        <begin position="298"/>
        <end position="315"/>
    </location>
</feature>
<dbReference type="PANTHER" id="PTHR33908">
    <property type="entry name" value="MANNOSYLTRANSFERASE YKCB-RELATED"/>
    <property type="match status" value="1"/>
</dbReference>
<feature type="transmembrane region" description="Helical" evidence="8">
    <location>
        <begin position="321"/>
        <end position="344"/>
    </location>
</feature>
<proteinExistence type="predicted"/>
<evidence type="ECO:0000256" key="4">
    <source>
        <dbReference type="ARBA" id="ARBA00022679"/>
    </source>
</evidence>
<keyword evidence="3 10" id="KW-0328">Glycosyltransferase</keyword>
<evidence type="ECO:0000256" key="5">
    <source>
        <dbReference type="ARBA" id="ARBA00022692"/>
    </source>
</evidence>
<gene>
    <name evidence="10" type="ORF">ACFSR1_18110</name>
</gene>
<dbReference type="InterPro" id="IPR050297">
    <property type="entry name" value="LipidA_mod_glycosyltrf_83"/>
</dbReference>
<keyword evidence="2" id="KW-1003">Cell membrane</keyword>
<feature type="transmembrane region" description="Helical" evidence="8">
    <location>
        <begin position="164"/>
        <end position="195"/>
    </location>
</feature>
<evidence type="ECO:0000313" key="10">
    <source>
        <dbReference type="EMBL" id="MFD2564603.1"/>
    </source>
</evidence>
<reference evidence="11" key="1">
    <citation type="journal article" date="2019" name="Int. J. Syst. Evol. Microbiol.">
        <title>The Global Catalogue of Microorganisms (GCM) 10K type strain sequencing project: providing services to taxonomists for standard genome sequencing and annotation.</title>
        <authorList>
            <consortium name="The Broad Institute Genomics Platform"/>
            <consortium name="The Broad Institute Genome Sequencing Center for Infectious Disease"/>
            <person name="Wu L."/>
            <person name="Ma J."/>
        </authorList>
    </citation>
    <scope>NUCLEOTIDE SEQUENCE [LARGE SCALE GENOMIC DNA]</scope>
    <source>
        <strain evidence="11">KCTC 52274</strain>
    </source>
</reference>
<dbReference type="GO" id="GO:0016757">
    <property type="term" value="F:glycosyltransferase activity"/>
    <property type="evidence" value="ECO:0007669"/>
    <property type="project" value="UniProtKB-KW"/>
</dbReference>
<feature type="transmembrane region" description="Helical" evidence="8">
    <location>
        <begin position="142"/>
        <end position="158"/>
    </location>
</feature>
<dbReference type="PANTHER" id="PTHR33908:SF11">
    <property type="entry name" value="MEMBRANE PROTEIN"/>
    <property type="match status" value="1"/>
</dbReference>
<feature type="domain" description="Glycosyltransferase RgtA/B/C/D-like" evidence="9">
    <location>
        <begin position="67"/>
        <end position="189"/>
    </location>
</feature>
<dbReference type="RefSeq" id="WP_378294426.1">
    <property type="nucleotide sequence ID" value="NZ_JBHULE010000019.1"/>
</dbReference>
<dbReference type="EMBL" id="JBHULE010000019">
    <property type="protein sequence ID" value="MFD2564603.1"/>
    <property type="molecule type" value="Genomic_DNA"/>
</dbReference>
<accession>A0ABW5LIA8</accession>
<keyword evidence="4 10" id="KW-0808">Transferase</keyword>
<feature type="transmembrane region" description="Helical" evidence="8">
    <location>
        <begin position="91"/>
        <end position="111"/>
    </location>
</feature>
<keyword evidence="5 8" id="KW-0812">Transmembrane</keyword>
<feature type="transmembrane region" description="Helical" evidence="8">
    <location>
        <begin position="207"/>
        <end position="228"/>
    </location>
</feature>
<evidence type="ECO:0000256" key="8">
    <source>
        <dbReference type="SAM" id="Phobius"/>
    </source>
</evidence>
<keyword evidence="7 8" id="KW-0472">Membrane</keyword>